<dbReference type="EMBL" id="CP034563">
    <property type="protein sequence ID" value="AZQ65480.1"/>
    <property type="molecule type" value="Genomic_DNA"/>
</dbReference>
<organism evidence="2 3">
    <name type="scientific">Flammeovirga pectinis</name>
    <dbReference type="NCBI Taxonomy" id="2494373"/>
    <lineage>
        <taxon>Bacteria</taxon>
        <taxon>Pseudomonadati</taxon>
        <taxon>Bacteroidota</taxon>
        <taxon>Cytophagia</taxon>
        <taxon>Cytophagales</taxon>
        <taxon>Flammeovirgaceae</taxon>
        <taxon>Flammeovirga</taxon>
    </lineage>
</organism>
<name>A0A3S9PB83_9BACT</name>
<accession>A0A3S9PB83</accession>
<evidence type="ECO:0000313" key="1">
    <source>
        <dbReference type="EMBL" id="AZQ65478.1"/>
    </source>
</evidence>
<dbReference type="CDD" id="cd20739">
    <property type="entry name" value="PoNe_DUF637"/>
    <property type="match status" value="1"/>
</dbReference>
<dbReference type="Proteomes" id="UP000267268">
    <property type="component" value="Chromosome 2"/>
</dbReference>
<dbReference type="EMBL" id="CP034563">
    <property type="protein sequence ID" value="AZQ65478.1"/>
    <property type="molecule type" value="Genomic_DNA"/>
</dbReference>
<dbReference type="OrthoDB" id="4317910at2"/>
<evidence type="ECO:0000313" key="2">
    <source>
        <dbReference type="EMBL" id="AZQ65480.1"/>
    </source>
</evidence>
<dbReference type="KEGG" id="fll:EI427_25025"/>
<dbReference type="InterPro" id="IPR049762">
    <property type="entry name" value="PoNe_dom"/>
</dbReference>
<dbReference type="AlphaFoldDB" id="A0A3S9PB83"/>
<proteinExistence type="predicted"/>
<dbReference type="RefSeq" id="WP_126620229.1">
    <property type="nucleotide sequence ID" value="NZ_CP034563.1"/>
</dbReference>
<sequence>MGGGKTGQFDRIYYNEGTGEVVLVECKGGSAGLGQRNLGKVAEDDNKIQVAQQGTEQYRDDLLSKIPEKSDLSNKIKEALLDENLNYILFKQKLKDDGSLGDLLIKNFE</sequence>
<dbReference type="KEGG" id="fll:EI427_25035"/>
<keyword evidence="3" id="KW-1185">Reference proteome</keyword>
<protein>
    <submittedName>
        <fullName evidence="2">Uncharacterized protein</fullName>
    </submittedName>
</protein>
<gene>
    <name evidence="1" type="ORF">EI427_25025</name>
    <name evidence="2" type="ORF">EI427_25035</name>
</gene>
<evidence type="ECO:0000313" key="3">
    <source>
        <dbReference type="Proteomes" id="UP000267268"/>
    </source>
</evidence>
<reference evidence="2 3" key="1">
    <citation type="submission" date="2018-12" db="EMBL/GenBank/DDBJ databases">
        <title>Flammeovirga pectinis sp. nov., isolated from the gut of the Korean scallop, Patinopecten yessoensis.</title>
        <authorList>
            <person name="Bae J.-W."/>
            <person name="Jeong Y.-S."/>
            <person name="Kang W."/>
        </authorList>
    </citation>
    <scope>NUCLEOTIDE SEQUENCE [LARGE SCALE GENOMIC DNA]</scope>
    <source>
        <strain evidence="2 3">L12M1</strain>
    </source>
</reference>